<dbReference type="Pfam" id="PF13378">
    <property type="entry name" value="MR_MLE_C"/>
    <property type="match status" value="1"/>
</dbReference>
<evidence type="ECO:0000313" key="10">
    <source>
        <dbReference type="Proteomes" id="UP000219285"/>
    </source>
</evidence>
<dbReference type="PANTHER" id="PTHR48080">
    <property type="entry name" value="D-GALACTONATE DEHYDRATASE-RELATED"/>
    <property type="match status" value="1"/>
</dbReference>
<keyword evidence="10" id="KW-1185">Reference proteome</keyword>
<dbReference type="Proteomes" id="UP000219285">
    <property type="component" value="Chromosome"/>
</dbReference>
<accession>A0A6M4MHT6</accession>
<evidence type="ECO:0000259" key="8">
    <source>
        <dbReference type="SMART" id="SM00922"/>
    </source>
</evidence>
<protein>
    <recommendedName>
        <fullName evidence="7">Dipeptide epimerase</fullName>
        <ecNumber evidence="7">5.1.1.-</ecNumber>
    </recommendedName>
</protein>
<dbReference type="SUPFAM" id="SSF54826">
    <property type="entry name" value="Enolase N-terminal domain-like"/>
    <property type="match status" value="1"/>
</dbReference>
<dbReference type="SFLD" id="SFLDG00180">
    <property type="entry name" value="muconate_cycloisomerase"/>
    <property type="match status" value="1"/>
</dbReference>
<dbReference type="SFLD" id="SFLDF00010">
    <property type="entry name" value="dipeptide_epimerase"/>
    <property type="match status" value="1"/>
</dbReference>
<feature type="active site" description="Proton acceptor; specific for (S)-substrate epimerization" evidence="5">
    <location>
        <position position="244"/>
    </location>
</feature>
<evidence type="ECO:0000256" key="6">
    <source>
        <dbReference type="PIRSR" id="PIRSR634603-3"/>
    </source>
</evidence>
<dbReference type="SUPFAM" id="SSF51604">
    <property type="entry name" value="Enolase C-terminal domain-like"/>
    <property type="match status" value="1"/>
</dbReference>
<dbReference type="NCBIfam" id="NF042940">
    <property type="entry name" value="racemase_DgcA"/>
    <property type="match status" value="1"/>
</dbReference>
<dbReference type="EMBL" id="CP052766">
    <property type="protein sequence ID" value="QJR82754.1"/>
    <property type="molecule type" value="Genomic_DNA"/>
</dbReference>
<dbReference type="EC" id="5.1.1.-" evidence="7"/>
<dbReference type="InterPro" id="IPR029017">
    <property type="entry name" value="Enolase-like_N"/>
</dbReference>
<dbReference type="PROSITE" id="PS00909">
    <property type="entry name" value="MR_MLE_2"/>
    <property type="match status" value="1"/>
</dbReference>
<comment type="similarity">
    <text evidence="1 7">Belongs to the mandelate racemase/muconate lactonizing enzyme family.</text>
</comment>
<evidence type="ECO:0000256" key="3">
    <source>
        <dbReference type="ARBA" id="ARBA00022842"/>
    </source>
</evidence>
<evidence type="ECO:0000256" key="7">
    <source>
        <dbReference type="RuleBase" id="RU366006"/>
    </source>
</evidence>
<dbReference type="InterPro" id="IPR018110">
    <property type="entry name" value="Mandel_Rmase/mucon_lact_enz_CS"/>
</dbReference>
<reference evidence="9 10" key="2">
    <citation type="submission" date="2020-04" db="EMBL/GenBank/DDBJ databases">
        <title>Complete genome sequence of Alteromonas pelagimontana 5.12T.</title>
        <authorList>
            <person name="Sinha R.K."/>
            <person name="Krishnan K.P."/>
            <person name="Kurian J.P."/>
        </authorList>
    </citation>
    <scope>NUCLEOTIDE SEQUENCE [LARGE SCALE GENOMIC DNA]</scope>
    <source>
        <strain evidence="9 10">5.12</strain>
    </source>
</reference>
<dbReference type="InterPro" id="IPR036849">
    <property type="entry name" value="Enolase-like_C_sf"/>
</dbReference>
<feature type="active site" description="Proton acceptor; specific for (R)-substrate epimerization" evidence="5">
    <location>
        <position position="148"/>
    </location>
</feature>
<dbReference type="GO" id="GO:0046872">
    <property type="term" value="F:metal ion binding"/>
    <property type="evidence" value="ECO:0007669"/>
    <property type="project" value="UniProtKB-KW"/>
</dbReference>
<feature type="binding site" evidence="6">
    <location>
        <position position="173"/>
    </location>
    <ligand>
        <name>Mg(2+)</name>
        <dbReference type="ChEBI" id="CHEBI:18420"/>
    </ligand>
</feature>
<feature type="binding site" evidence="6">
    <location>
        <position position="222"/>
    </location>
    <ligand>
        <name>Mg(2+)</name>
        <dbReference type="ChEBI" id="CHEBI:18420"/>
    </ligand>
</feature>
<reference evidence="10" key="1">
    <citation type="submission" date="2014-12" db="EMBL/GenBank/DDBJ databases">
        <title>Complete genome sequence of a multi-drug resistant Klebsiella pneumoniae.</title>
        <authorList>
            <person name="Hua X."/>
            <person name="Chen Q."/>
            <person name="Li X."/>
            <person name="Feng Y."/>
            <person name="Ruan Z."/>
            <person name="Yu Y."/>
        </authorList>
    </citation>
    <scope>NUCLEOTIDE SEQUENCE [LARGE SCALE GENOMIC DNA]</scope>
    <source>
        <strain evidence="10">5.12</strain>
    </source>
</reference>
<evidence type="ECO:0000256" key="4">
    <source>
        <dbReference type="ARBA" id="ARBA00023235"/>
    </source>
</evidence>
<dbReference type="SFLD" id="SFLDS00001">
    <property type="entry name" value="Enolase"/>
    <property type="match status" value="1"/>
</dbReference>
<gene>
    <name evidence="9" type="ORF">CA267_005750</name>
</gene>
<evidence type="ECO:0000256" key="1">
    <source>
        <dbReference type="ARBA" id="ARBA00008031"/>
    </source>
</evidence>
<dbReference type="SMART" id="SM00922">
    <property type="entry name" value="MR_MLE"/>
    <property type="match status" value="1"/>
</dbReference>
<sequence length="330" mass="35735">MRMEILHETFPLANVFRISRGAKTSAEVIVVKLTDGDISGWGEAVPYARYGETIDSVTQQLRQINSTATLVEHHNELSTLLPAGSARNALDCALWDLKARQAGKPVEQLLSLPKQTGCFTAQTISVDTVEKMEASARKLHNAPLIKVKLGPHNVVEKMTAIQRICANSQFIVDANEGWSEQLLREVVEPLHALNVVLIEQPLPAGQDSALASINSPVPLCADESCHTADTLAQLTDRYQAINIKLDKTGGLSEAVKLFHAARSNDMAVMVGCMVGSSLAMAPAYILSEGADYVDLDGPLLVAQDRANGFKFDNGFMSRPTPFLWGTGKSI</sequence>
<dbReference type="OrthoDB" id="9796450at2"/>
<dbReference type="InterPro" id="IPR034603">
    <property type="entry name" value="Dipeptide_epimerase"/>
</dbReference>
<dbReference type="GO" id="GO:0016855">
    <property type="term" value="F:racemase and epimerase activity, acting on amino acids and derivatives"/>
    <property type="evidence" value="ECO:0007669"/>
    <property type="project" value="UniProtKB-UniRule"/>
</dbReference>
<keyword evidence="3 6" id="KW-0460">Magnesium</keyword>
<dbReference type="KEGG" id="apel:CA267_005750"/>
<keyword evidence="2 6" id="KW-0479">Metal-binding</keyword>
<dbReference type="InterPro" id="IPR029065">
    <property type="entry name" value="Enolase_C-like"/>
</dbReference>
<organism evidence="9 10">
    <name type="scientific">Alteromonas pelagimontana</name>
    <dbReference type="NCBI Taxonomy" id="1858656"/>
    <lineage>
        <taxon>Bacteria</taxon>
        <taxon>Pseudomonadati</taxon>
        <taxon>Pseudomonadota</taxon>
        <taxon>Gammaproteobacteria</taxon>
        <taxon>Alteromonadales</taxon>
        <taxon>Alteromonadaceae</taxon>
        <taxon>Alteromonas/Salinimonas group</taxon>
        <taxon>Alteromonas</taxon>
    </lineage>
</organism>
<dbReference type="AlphaFoldDB" id="A0A6M4MHT6"/>
<dbReference type="InterPro" id="IPR034593">
    <property type="entry name" value="DgoD-like"/>
</dbReference>
<dbReference type="CDD" id="cd03319">
    <property type="entry name" value="L-Ala-DL-Glu_epimerase"/>
    <property type="match status" value="1"/>
</dbReference>
<dbReference type="Gene3D" id="3.20.20.120">
    <property type="entry name" value="Enolase-like C-terminal domain"/>
    <property type="match status" value="1"/>
</dbReference>
<dbReference type="Pfam" id="PF02746">
    <property type="entry name" value="MR_MLE_N"/>
    <property type="match status" value="1"/>
</dbReference>
<comment type="cofactor">
    <cofactor evidence="6 7">
        <name>Mg(2+)</name>
        <dbReference type="ChEBI" id="CHEBI:18420"/>
    </cofactor>
    <text evidence="6 7">Binds 1 Mg(2+) ion per subunit.</text>
</comment>
<feature type="domain" description="Mandelate racemase/muconate lactonizing enzyme C-terminal" evidence="8">
    <location>
        <begin position="129"/>
        <end position="220"/>
    </location>
</feature>
<name>A0A6M4MHT6_9ALTE</name>
<dbReference type="InterPro" id="IPR013342">
    <property type="entry name" value="Mandelate_racemase_C"/>
</dbReference>
<dbReference type="InterPro" id="IPR013341">
    <property type="entry name" value="Mandelate_racemase_N_dom"/>
</dbReference>
<evidence type="ECO:0000256" key="5">
    <source>
        <dbReference type="PIRSR" id="PIRSR634603-1"/>
    </source>
</evidence>
<evidence type="ECO:0000313" key="9">
    <source>
        <dbReference type="EMBL" id="QJR82754.1"/>
    </source>
</evidence>
<proteinExistence type="inferred from homology"/>
<keyword evidence="4 7" id="KW-0413">Isomerase</keyword>
<dbReference type="Gene3D" id="3.30.390.10">
    <property type="entry name" value="Enolase-like, N-terminal domain"/>
    <property type="match status" value="1"/>
</dbReference>
<feature type="binding site" evidence="6">
    <location>
        <position position="199"/>
    </location>
    <ligand>
        <name>Mg(2+)</name>
        <dbReference type="ChEBI" id="CHEBI:18420"/>
    </ligand>
</feature>
<dbReference type="PANTHER" id="PTHR48080:SF3">
    <property type="entry name" value="ENOLASE SUPERFAMILY MEMBER DDB_G0284701"/>
    <property type="match status" value="1"/>
</dbReference>
<dbReference type="GO" id="GO:0009063">
    <property type="term" value="P:amino acid catabolic process"/>
    <property type="evidence" value="ECO:0007669"/>
    <property type="project" value="InterPro"/>
</dbReference>
<evidence type="ECO:0000256" key="2">
    <source>
        <dbReference type="ARBA" id="ARBA00022723"/>
    </source>
</evidence>